<name>A0A951PNK2_9CYAN</name>
<evidence type="ECO:0000313" key="2">
    <source>
        <dbReference type="EMBL" id="MBW4546431.1"/>
    </source>
</evidence>
<accession>A0A951PNK2</accession>
<protein>
    <submittedName>
        <fullName evidence="2">Uncharacterized protein</fullName>
    </submittedName>
</protein>
<reference evidence="2" key="2">
    <citation type="journal article" date="2022" name="Microbiol. Resour. Announc.">
        <title>Metagenome Sequencing to Explore Phylogenomics of Terrestrial Cyanobacteria.</title>
        <authorList>
            <person name="Ward R.D."/>
            <person name="Stajich J.E."/>
            <person name="Johansen J.R."/>
            <person name="Huntemann M."/>
            <person name="Clum A."/>
            <person name="Foster B."/>
            <person name="Foster B."/>
            <person name="Roux S."/>
            <person name="Palaniappan K."/>
            <person name="Varghese N."/>
            <person name="Mukherjee S."/>
            <person name="Reddy T.B.K."/>
            <person name="Daum C."/>
            <person name="Copeland A."/>
            <person name="Chen I.A."/>
            <person name="Ivanova N.N."/>
            <person name="Kyrpides N.C."/>
            <person name="Shapiro N."/>
            <person name="Eloe-Fadrosh E.A."/>
            <person name="Pietrasiak N."/>
        </authorList>
    </citation>
    <scope>NUCLEOTIDE SEQUENCE</scope>
    <source>
        <strain evidence="2">CPER-KK1</strain>
    </source>
</reference>
<dbReference type="Pfam" id="PF21819">
    <property type="entry name" value="DUF6885"/>
    <property type="match status" value="1"/>
</dbReference>
<sequence length="278" mass="29923">MLNLPACLSVKFLPGAERINQPYRLTGQQPDNLCGPYWASMLLQAHGVAGVDVTQLALLADSKLPIGDPTHWVPPGASSRQDYSQPLPETANVQEAGTAATGLVNAVSQASSGRYALVPLRANWSPESVETLIALCQNNRSWEAVPLCNVQTGHLWGSRVALTDALAYLGGEDISPPEADWDVGHFVTLAGSVEGNQRSLLLVRDTYPIFGWDGYHLQPQDAIASALRRDDGKEGGVFLFVAAENQAEVEQQAREQSFDIASWDNGTPVRCDGQSQSS</sequence>
<feature type="region of interest" description="Disordered" evidence="1">
    <location>
        <begin position="258"/>
        <end position="278"/>
    </location>
</feature>
<dbReference type="Proteomes" id="UP000753908">
    <property type="component" value="Unassembled WGS sequence"/>
</dbReference>
<evidence type="ECO:0000256" key="1">
    <source>
        <dbReference type="SAM" id="MobiDB-lite"/>
    </source>
</evidence>
<gene>
    <name evidence="2" type="ORF">KME25_18585</name>
</gene>
<evidence type="ECO:0000313" key="3">
    <source>
        <dbReference type="Proteomes" id="UP000753908"/>
    </source>
</evidence>
<proteinExistence type="predicted"/>
<dbReference type="AlphaFoldDB" id="A0A951PNK2"/>
<comment type="caution">
    <text evidence="2">The sequence shown here is derived from an EMBL/GenBank/DDBJ whole genome shotgun (WGS) entry which is preliminary data.</text>
</comment>
<organism evidence="2 3">
    <name type="scientific">Symplocastrum torsivum CPER-KK1</name>
    <dbReference type="NCBI Taxonomy" id="450513"/>
    <lineage>
        <taxon>Bacteria</taxon>
        <taxon>Bacillati</taxon>
        <taxon>Cyanobacteriota</taxon>
        <taxon>Cyanophyceae</taxon>
        <taxon>Oscillatoriophycideae</taxon>
        <taxon>Oscillatoriales</taxon>
        <taxon>Microcoleaceae</taxon>
        <taxon>Symplocastrum</taxon>
    </lineage>
</organism>
<dbReference type="EMBL" id="JAHHIF010000025">
    <property type="protein sequence ID" value="MBW4546431.1"/>
    <property type="molecule type" value="Genomic_DNA"/>
</dbReference>
<dbReference type="InterPro" id="IPR049252">
    <property type="entry name" value="DUF6885"/>
</dbReference>
<reference evidence="2" key="1">
    <citation type="submission" date="2021-05" db="EMBL/GenBank/DDBJ databases">
        <authorList>
            <person name="Pietrasiak N."/>
            <person name="Ward R."/>
            <person name="Stajich J.E."/>
            <person name="Kurbessoian T."/>
        </authorList>
    </citation>
    <scope>NUCLEOTIDE SEQUENCE</scope>
    <source>
        <strain evidence="2">CPER-KK1</strain>
    </source>
</reference>